<dbReference type="EMBL" id="GEDC01021910">
    <property type="protein sequence ID" value="JAS15388.1"/>
    <property type="molecule type" value="Transcribed_RNA"/>
</dbReference>
<reference evidence="1" key="1">
    <citation type="submission" date="2015-12" db="EMBL/GenBank/DDBJ databases">
        <title>De novo transcriptome assembly of four potential Pierce s Disease insect vectors from Arizona vineyards.</title>
        <authorList>
            <person name="Tassone E.E."/>
        </authorList>
    </citation>
    <scope>NUCLEOTIDE SEQUENCE</scope>
</reference>
<protein>
    <submittedName>
        <fullName evidence="1">Uncharacterized protein</fullName>
    </submittedName>
</protein>
<name>A0A1B6CNH4_9HEMI</name>
<gene>
    <name evidence="2" type="ORF">g.4376</name>
    <name evidence="1" type="ORF">g.4378</name>
</gene>
<dbReference type="Pfam" id="PF16027">
    <property type="entry name" value="DUF4786"/>
    <property type="match status" value="1"/>
</dbReference>
<sequence length="270" mass="31345">RRRTTLSLALSCERDILSVLDLSVIPSRMELKSFFLIFLLCVLITKQSQAGERKKQNVTMLHLTSDSLSDRKKAINTRVELDKMSDVSINKRKKDNKKVKSNEDIMHHLGLAKIEPIINHHRKRLASQSRKTHNQKNSDSKMFIIKLPPNPYFYGHSKPEAVEKTKTLSSDFHFNGKPSKVYHWNVPVMKQMIGRKSDSKMVIGDSDIFNIKKQSTWDDVSDDLSAFRKTSYYKPRRPTKQILHKYFSANGKPNSFYIMGKKPVYHRLLP</sequence>
<proteinExistence type="predicted"/>
<evidence type="ECO:0000313" key="2">
    <source>
        <dbReference type="EMBL" id="JAS15388.1"/>
    </source>
</evidence>
<organism evidence="1">
    <name type="scientific">Clastoptera arizonana</name>
    <name type="common">Arizona spittle bug</name>
    <dbReference type="NCBI Taxonomy" id="38151"/>
    <lineage>
        <taxon>Eukaryota</taxon>
        <taxon>Metazoa</taxon>
        <taxon>Ecdysozoa</taxon>
        <taxon>Arthropoda</taxon>
        <taxon>Hexapoda</taxon>
        <taxon>Insecta</taxon>
        <taxon>Pterygota</taxon>
        <taxon>Neoptera</taxon>
        <taxon>Paraneoptera</taxon>
        <taxon>Hemiptera</taxon>
        <taxon>Auchenorrhyncha</taxon>
        <taxon>Cercopoidea</taxon>
        <taxon>Clastopteridae</taxon>
        <taxon>Clastoptera</taxon>
    </lineage>
</organism>
<dbReference type="InterPro" id="IPR031983">
    <property type="entry name" value="DUF4786"/>
</dbReference>
<evidence type="ECO:0000313" key="1">
    <source>
        <dbReference type="EMBL" id="JAS14938.1"/>
    </source>
</evidence>
<dbReference type="EMBL" id="GEDC01022360">
    <property type="protein sequence ID" value="JAS14938.1"/>
    <property type="molecule type" value="Transcribed_RNA"/>
</dbReference>
<accession>A0A1B6CNH4</accession>
<dbReference type="AlphaFoldDB" id="A0A1B6CNH4"/>
<feature type="non-terminal residue" evidence="1">
    <location>
        <position position="1"/>
    </location>
</feature>